<name>A0A0C2H712_9BILA</name>
<accession>A0A0C2H712</accession>
<protein>
    <submittedName>
        <fullName evidence="1">Uncharacterized protein</fullName>
    </submittedName>
</protein>
<evidence type="ECO:0000313" key="2">
    <source>
        <dbReference type="Proteomes" id="UP000054047"/>
    </source>
</evidence>
<proteinExistence type="predicted"/>
<dbReference type="AlphaFoldDB" id="A0A0C2H712"/>
<evidence type="ECO:0000313" key="1">
    <source>
        <dbReference type="EMBL" id="KIH67319.1"/>
    </source>
</evidence>
<sequence length="124" mass="13958">MASKIKFWKDGAVCLDEEALGKVLRVAYDRCLDWTEFICVTEGVKKHEKIEAYGFEKTYDSALKKLKQELETEEKERRPIKGGPTAFAARASAALLEKDGPKRGIYTKVTTTIALNECKTRGPE</sequence>
<dbReference type="EMBL" id="KN726746">
    <property type="protein sequence ID" value="KIH67319.1"/>
    <property type="molecule type" value="Genomic_DNA"/>
</dbReference>
<dbReference type="OrthoDB" id="5858280at2759"/>
<organism evidence="1 2">
    <name type="scientific">Ancylostoma duodenale</name>
    <dbReference type="NCBI Taxonomy" id="51022"/>
    <lineage>
        <taxon>Eukaryota</taxon>
        <taxon>Metazoa</taxon>
        <taxon>Ecdysozoa</taxon>
        <taxon>Nematoda</taxon>
        <taxon>Chromadorea</taxon>
        <taxon>Rhabditida</taxon>
        <taxon>Rhabditina</taxon>
        <taxon>Rhabditomorpha</taxon>
        <taxon>Strongyloidea</taxon>
        <taxon>Ancylostomatidae</taxon>
        <taxon>Ancylostomatinae</taxon>
        <taxon>Ancylostoma</taxon>
    </lineage>
</organism>
<gene>
    <name evidence="1" type="ORF">ANCDUO_02348</name>
</gene>
<keyword evidence="2" id="KW-1185">Reference proteome</keyword>
<reference evidence="1 2" key="1">
    <citation type="submission" date="2013-12" db="EMBL/GenBank/DDBJ databases">
        <title>Draft genome of the parsitic nematode Ancylostoma duodenale.</title>
        <authorList>
            <person name="Mitreva M."/>
        </authorList>
    </citation>
    <scope>NUCLEOTIDE SEQUENCE [LARGE SCALE GENOMIC DNA]</scope>
    <source>
        <strain evidence="1 2">Zhejiang</strain>
    </source>
</reference>
<dbReference type="Proteomes" id="UP000054047">
    <property type="component" value="Unassembled WGS sequence"/>
</dbReference>